<dbReference type="SMART" id="SM00312">
    <property type="entry name" value="PX"/>
    <property type="match status" value="1"/>
</dbReference>
<dbReference type="eggNOG" id="KOG4773">
    <property type="taxonomic scope" value="Eukaryota"/>
</dbReference>
<dbReference type="InParanoid" id="F4S5C7"/>
<keyword evidence="1 3" id="KW-0728">SH3 domain</keyword>
<feature type="compositionally biased region" description="Low complexity" evidence="4">
    <location>
        <begin position="16"/>
        <end position="30"/>
    </location>
</feature>
<dbReference type="InterPro" id="IPR051228">
    <property type="entry name" value="NADPH_Oxidase/PX-Domain"/>
</dbReference>
<feature type="compositionally biased region" description="Polar residues" evidence="4">
    <location>
        <begin position="609"/>
        <end position="618"/>
    </location>
</feature>
<evidence type="ECO:0000259" key="5">
    <source>
        <dbReference type="PROSITE" id="PS50002"/>
    </source>
</evidence>
<dbReference type="CDD" id="cd11879">
    <property type="entry name" value="SH3_Bem1p_2"/>
    <property type="match status" value="1"/>
</dbReference>
<evidence type="ECO:0008006" key="9">
    <source>
        <dbReference type="Google" id="ProtNLM"/>
    </source>
</evidence>
<dbReference type="KEGG" id="mlr:MELLADRAFT_79314"/>
<dbReference type="Gene3D" id="3.10.20.90">
    <property type="entry name" value="Phosphatidylinositol 3-kinase Catalytic Subunit, Chain A, domain 1"/>
    <property type="match status" value="1"/>
</dbReference>
<evidence type="ECO:0000259" key="6">
    <source>
        <dbReference type="PROSITE" id="PS50195"/>
    </source>
</evidence>
<evidence type="ECO:0000256" key="2">
    <source>
        <dbReference type="ARBA" id="ARBA00022737"/>
    </source>
</evidence>
<dbReference type="SUPFAM" id="SSF54277">
    <property type="entry name" value="CAD &amp; PB1 domains"/>
    <property type="match status" value="1"/>
</dbReference>
<dbReference type="Pfam" id="PF00018">
    <property type="entry name" value="SH3_1"/>
    <property type="match status" value="1"/>
</dbReference>
<dbReference type="InterPro" id="IPR035550">
    <property type="entry name" value="Bem1/Scd2_PX"/>
</dbReference>
<evidence type="ECO:0000256" key="1">
    <source>
        <dbReference type="ARBA" id="ARBA00022443"/>
    </source>
</evidence>
<feature type="domain" description="SH3" evidence="5">
    <location>
        <begin position="63"/>
        <end position="127"/>
    </location>
</feature>
<dbReference type="GO" id="GO:0043332">
    <property type="term" value="C:mating projection tip"/>
    <property type="evidence" value="ECO:0007669"/>
    <property type="project" value="TreeGrafter"/>
</dbReference>
<dbReference type="SMART" id="SM00326">
    <property type="entry name" value="SH3"/>
    <property type="match status" value="2"/>
</dbReference>
<dbReference type="Gene3D" id="3.30.1520.10">
    <property type="entry name" value="Phox-like domain"/>
    <property type="match status" value="1"/>
</dbReference>
<feature type="compositionally biased region" description="Basic and acidic residues" evidence="4">
    <location>
        <begin position="588"/>
        <end position="608"/>
    </location>
</feature>
<dbReference type="VEuPathDB" id="FungiDB:MELLADRAFT_79314"/>
<dbReference type="HOGENOM" id="CLU_014957_0_0_1"/>
<feature type="region of interest" description="Disordered" evidence="4">
    <location>
        <begin position="128"/>
        <end position="154"/>
    </location>
</feature>
<dbReference type="GO" id="GO:0030674">
    <property type="term" value="F:protein-macromolecule adaptor activity"/>
    <property type="evidence" value="ECO:0007669"/>
    <property type="project" value="TreeGrafter"/>
</dbReference>
<feature type="domain" description="PX" evidence="6">
    <location>
        <begin position="410"/>
        <end position="534"/>
    </location>
</feature>
<dbReference type="GO" id="GO:0000747">
    <property type="term" value="P:conjugation with cellular fusion"/>
    <property type="evidence" value="ECO:0007669"/>
    <property type="project" value="TreeGrafter"/>
</dbReference>
<dbReference type="OrthoDB" id="548867at2759"/>
<dbReference type="GO" id="GO:0005938">
    <property type="term" value="C:cell cortex"/>
    <property type="evidence" value="ECO:0007669"/>
    <property type="project" value="UniProtKB-ARBA"/>
</dbReference>
<dbReference type="Pfam" id="PF00787">
    <property type="entry name" value="PX"/>
    <property type="match status" value="1"/>
</dbReference>
<dbReference type="SUPFAM" id="SSF50044">
    <property type="entry name" value="SH3-domain"/>
    <property type="match status" value="2"/>
</dbReference>
<dbReference type="RefSeq" id="XP_007416547.1">
    <property type="nucleotide sequence ID" value="XM_007416485.1"/>
</dbReference>
<dbReference type="FunFam" id="2.30.30.40:FF:000093">
    <property type="entry name" value="Protein kinase activator Bem1"/>
    <property type="match status" value="1"/>
</dbReference>
<dbReference type="GO" id="GO:0035091">
    <property type="term" value="F:phosphatidylinositol binding"/>
    <property type="evidence" value="ECO:0007669"/>
    <property type="project" value="InterPro"/>
</dbReference>
<dbReference type="InterPro" id="IPR035549">
    <property type="entry name" value="Bem1/Scd2_SH3_2"/>
</dbReference>
<dbReference type="GO" id="GO:1902494">
    <property type="term" value="C:catalytic complex"/>
    <property type="evidence" value="ECO:0007669"/>
    <property type="project" value="UniProtKB-ARBA"/>
</dbReference>
<dbReference type="SUPFAM" id="SSF64268">
    <property type="entry name" value="PX domain"/>
    <property type="match status" value="1"/>
</dbReference>
<feature type="region of interest" description="Disordered" evidence="4">
    <location>
        <begin position="282"/>
        <end position="402"/>
    </location>
</feature>
<gene>
    <name evidence="7" type="ORF">MELLADRAFT_79314</name>
</gene>
<dbReference type="CDD" id="cd06890">
    <property type="entry name" value="PX_Bem1p"/>
    <property type="match status" value="1"/>
</dbReference>
<dbReference type="Proteomes" id="UP000001072">
    <property type="component" value="Unassembled WGS sequence"/>
</dbReference>
<accession>F4S5C7</accession>
<feature type="compositionally biased region" description="Polar residues" evidence="4">
    <location>
        <begin position="659"/>
        <end position="668"/>
    </location>
</feature>
<evidence type="ECO:0000313" key="7">
    <source>
        <dbReference type="EMBL" id="EGG00144.1"/>
    </source>
</evidence>
<dbReference type="PROSITE" id="PS50002">
    <property type="entry name" value="SH3"/>
    <property type="match status" value="2"/>
</dbReference>
<protein>
    <recommendedName>
        <fullName evidence="9">SH3 domain-containing protein</fullName>
    </recommendedName>
</protein>
<proteinExistence type="predicted"/>
<evidence type="ECO:0000256" key="4">
    <source>
        <dbReference type="SAM" id="MobiDB-lite"/>
    </source>
</evidence>
<feature type="region of interest" description="Disordered" evidence="4">
    <location>
        <begin position="584"/>
        <end position="668"/>
    </location>
</feature>
<feature type="compositionally biased region" description="Polar residues" evidence="4">
    <location>
        <begin position="48"/>
        <end position="59"/>
    </location>
</feature>
<dbReference type="GO" id="GO:0051130">
    <property type="term" value="P:positive regulation of cellular component organization"/>
    <property type="evidence" value="ECO:0007669"/>
    <property type="project" value="UniProtKB-ARBA"/>
</dbReference>
<feature type="domain" description="SH3" evidence="5">
    <location>
        <begin position="180"/>
        <end position="242"/>
    </location>
</feature>
<feature type="compositionally biased region" description="Polar residues" evidence="4">
    <location>
        <begin position="291"/>
        <end position="361"/>
    </location>
</feature>
<dbReference type="PANTHER" id="PTHR15706">
    <property type="entry name" value="SH3 MULTIPLE DOMAIN"/>
    <property type="match status" value="1"/>
</dbReference>
<evidence type="ECO:0000256" key="3">
    <source>
        <dbReference type="PROSITE-ProRule" id="PRU00192"/>
    </source>
</evidence>
<dbReference type="EMBL" id="GL883150">
    <property type="protein sequence ID" value="EGG00144.1"/>
    <property type="molecule type" value="Genomic_DNA"/>
</dbReference>
<dbReference type="Gene3D" id="2.30.30.40">
    <property type="entry name" value="SH3 Domains"/>
    <property type="match status" value="2"/>
</dbReference>
<keyword evidence="8" id="KW-1185">Reference proteome</keyword>
<dbReference type="PROSITE" id="PS50195">
    <property type="entry name" value="PX"/>
    <property type="match status" value="1"/>
</dbReference>
<keyword evidence="2" id="KW-0677">Repeat</keyword>
<dbReference type="Pfam" id="PF14604">
    <property type="entry name" value="SH3_9"/>
    <property type="match status" value="1"/>
</dbReference>
<feature type="region of interest" description="Disordered" evidence="4">
    <location>
        <begin position="1"/>
        <end position="64"/>
    </location>
</feature>
<dbReference type="PANTHER" id="PTHR15706:SF2">
    <property type="entry name" value="SH3 AND PX DOMAIN-CONTAINING PROTEIN 2A"/>
    <property type="match status" value="1"/>
</dbReference>
<organism evidence="8">
    <name type="scientific">Melampsora larici-populina (strain 98AG31 / pathotype 3-4-7)</name>
    <name type="common">Poplar leaf rust fungus</name>
    <dbReference type="NCBI Taxonomy" id="747676"/>
    <lineage>
        <taxon>Eukaryota</taxon>
        <taxon>Fungi</taxon>
        <taxon>Dikarya</taxon>
        <taxon>Basidiomycota</taxon>
        <taxon>Pucciniomycotina</taxon>
        <taxon>Pucciniomycetes</taxon>
        <taxon>Pucciniales</taxon>
        <taxon>Melampsoraceae</taxon>
        <taxon>Melampsora</taxon>
    </lineage>
</organism>
<dbReference type="InterPro" id="IPR001452">
    <property type="entry name" value="SH3_domain"/>
</dbReference>
<dbReference type="InterPro" id="IPR036028">
    <property type="entry name" value="SH3-like_dom_sf"/>
</dbReference>
<dbReference type="GeneID" id="18933249"/>
<feature type="compositionally biased region" description="Polar residues" evidence="4">
    <location>
        <begin position="638"/>
        <end position="651"/>
    </location>
</feature>
<dbReference type="FunCoup" id="F4S5C7">
    <property type="interactions" value="67"/>
</dbReference>
<name>F4S5C7_MELLP</name>
<sequence>MKVLRRSLHKEKDKSSSPSRQSFSPSQQSFGASILTSQHPPPPPLTKPISSQSIPNSRAPTGPPTMVIRAISNYKAKRIVEISFQKGDFFHVVGQREDSEGDWFEASNPATGARGLVPRFGFEIFGKPPSQSNLHTPRHSEFNQQQQTHQHHRSLNQSISLGAQPLSAGPKSAGSNGQKSQPLYGVVQHDFVAERPDELDAKRGEPIIVIAQSNHEWFVAKPIGRLGGPGLIPVSFVEVQDLTSGKALPPDRVKELIRSAVVPKVEEWKKATAAYKGNSIPLGRFDFVPDSSPSTPHSSNRPFSNDGQSQHMSSRSVSATHSRQQSFGMNPIQVTQSGRSSQQTNYQTHHSREPSNSVAAWQQQQQQHQQHHQSMGHRSNPSEVQYDLEDEPEGSTQEGDGYATVDELRERYGVVVHASVESFHHEQGHFWFHLRAHFSRNSSSDLNSNETTVLVLYRLYEDFYEFHLALVEMFSASEDQLPKIPEMIEDVNELVCARRVEELSVYLEELCRMEEEIRECELVYEFLGPREGDVELEGEVGGAGAGGGVEMSLNRSQEEVEGEVVEYLSKMNKEEGNRLEELMNGLTTRDEENGMREMEGRKVGHKESNGSIQTAFDGTSTHSHPYQHQHQHQHSTSIDSRSGTSTQNKNPTGLGVTLGTHNPNPTHQQGNFLKIKIYQIETDDLIAIRVPTHINYLELFKRVKERSGHQIHSLRFKDESGIGFSTGQTLPIYNSLGHRLVGIDNDSDLERWIDSGNKLVLYVE</sequence>
<dbReference type="STRING" id="747676.F4S5C7"/>
<evidence type="ECO:0000313" key="8">
    <source>
        <dbReference type="Proteomes" id="UP000001072"/>
    </source>
</evidence>
<dbReference type="AlphaFoldDB" id="F4S5C7"/>
<reference evidence="8" key="1">
    <citation type="journal article" date="2011" name="Proc. Natl. Acad. Sci. U.S.A.">
        <title>Obligate biotrophy features unraveled by the genomic analysis of rust fungi.</title>
        <authorList>
            <person name="Duplessis S."/>
            <person name="Cuomo C.A."/>
            <person name="Lin Y.-C."/>
            <person name="Aerts A."/>
            <person name="Tisserant E."/>
            <person name="Veneault-Fourrey C."/>
            <person name="Joly D.L."/>
            <person name="Hacquard S."/>
            <person name="Amselem J."/>
            <person name="Cantarel B.L."/>
            <person name="Chiu R."/>
            <person name="Coutinho P.M."/>
            <person name="Feau N."/>
            <person name="Field M."/>
            <person name="Frey P."/>
            <person name="Gelhaye E."/>
            <person name="Goldberg J."/>
            <person name="Grabherr M.G."/>
            <person name="Kodira C.D."/>
            <person name="Kohler A."/>
            <person name="Kuees U."/>
            <person name="Lindquist E.A."/>
            <person name="Lucas S.M."/>
            <person name="Mago R."/>
            <person name="Mauceli E."/>
            <person name="Morin E."/>
            <person name="Murat C."/>
            <person name="Pangilinan J.L."/>
            <person name="Park R."/>
            <person name="Pearson M."/>
            <person name="Quesneville H."/>
            <person name="Rouhier N."/>
            <person name="Sakthikumar S."/>
            <person name="Salamov A.A."/>
            <person name="Schmutz J."/>
            <person name="Selles B."/>
            <person name="Shapiro H."/>
            <person name="Tanguay P."/>
            <person name="Tuskan G.A."/>
            <person name="Henrissat B."/>
            <person name="Van de Peer Y."/>
            <person name="Rouze P."/>
            <person name="Ellis J.G."/>
            <person name="Dodds P.N."/>
            <person name="Schein J.E."/>
            <person name="Zhong S."/>
            <person name="Hamelin R.C."/>
            <person name="Grigoriev I.V."/>
            <person name="Szabo L.J."/>
            <person name="Martin F."/>
        </authorList>
    </citation>
    <scope>NUCLEOTIDE SEQUENCE [LARGE SCALE GENOMIC DNA]</scope>
    <source>
        <strain evidence="8">98AG31 / pathotype 3-4-7</strain>
    </source>
</reference>
<dbReference type="InterPro" id="IPR036871">
    <property type="entry name" value="PX_dom_sf"/>
</dbReference>
<dbReference type="InterPro" id="IPR001683">
    <property type="entry name" value="PX_dom"/>
</dbReference>